<protein>
    <recommendedName>
        <fullName evidence="5">Peptidase M10 metallopeptidase domain-containing protein</fullName>
    </recommendedName>
</protein>
<evidence type="ECO:0000256" key="4">
    <source>
        <dbReference type="ARBA" id="ARBA00022833"/>
    </source>
</evidence>
<dbReference type="GO" id="GO:0031012">
    <property type="term" value="C:extracellular matrix"/>
    <property type="evidence" value="ECO:0007669"/>
    <property type="project" value="InterPro"/>
</dbReference>
<keyword evidence="3" id="KW-0378">Hydrolase</keyword>
<dbReference type="AlphaFoldDB" id="W6JVH3"/>
<proteinExistence type="predicted"/>
<sequence length="132" mass="14885">MRGVFSTTRRPWRQATTRRLIQAPICSPMITTIRTIGGLDWDGSSTGYNLYAYTKCTNTTLTGNCDQYQARYDLADVLSFNTSQIRSLALHETGHRVGLDHSTLSDSFMRTGRNTIIHFSSHDKAHVDGRWG</sequence>
<keyword evidence="4" id="KW-0862">Zinc</keyword>
<evidence type="ECO:0000313" key="6">
    <source>
        <dbReference type="EMBL" id="CCH72676.1"/>
    </source>
</evidence>
<evidence type="ECO:0000256" key="1">
    <source>
        <dbReference type="ARBA" id="ARBA00022670"/>
    </source>
</evidence>
<keyword evidence="2" id="KW-0479">Metal-binding</keyword>
<dbReference type="SUPFAM" id="SSF55486">
    <property type="entry name" value="Metalloproteases ('zincins'), catalytic domain"/>
    <property type="match status" value="1"/>
</dbReference>
<dbReference type="InterPro" id="IPR001818">
    <property type="entry name" value="Pept_M10_metallopeptidase"/>
</dbReference>
<evidence type="ECO:0000259" key="5">
    <source>
        <dbReference type="Pfam" id="PF00413"/>
    </source>
</evidence>
<dbReference type="GO" id="GO:0008270">
    <property type="term" value="F:zinc ion binding"/>
    <property type="evidence" value="ECO:0007669"/>
    <property type="project" value="InterPro"/>
</dbReference>
<comment type="caution">
    <text evidence="6">The sequence shown here is derived from an EMBL/GenBank/DDBJ whole genome shotgun (WGS) entry which is preliminary data.</text>
</comment>
<evidence type="ECO:0000313" key="7">
    <source>
        <dbReference type="Proteomes" id="UP000035763"/>
    </source>
</evidence>
<accession>W6JVH3</accession>
<name>W6JVH3_9MICO</name>
<dbReference type="RefSeq" id="WP_157044119.1">
    <property type="nucleotide sequence ID" value="NZ_HG764815.1"/>
</dbReference>
<keyword evidence="1" id="KW-0645">Protease</keyword>
<gene>
    <name evidence="6" type="ORF">BN11_1880010</name>
</gene>
<dbReference type="STRING" id="1193182.BN11_1880010"/>
<dbReference type="EMBL" id="CAJA01000099">
    <property type="protein sequence ID" value="CCH72676.1"/>
    <property type="molecule type" value="Genomic_DNA"/>
</dbReference>
<dbReference type="Gene3D" id="3.40.390.10">
    <property type="entry name" value="Collagenase (Catalytic Domain)"/>
    <property type="match status" value="1"/>
</dbReference>
<dbReference type="InterPro" id="IPR024079">
    <property type="entry name" value="MetalloPept_cat_dom_sf"/>
</dbReference>
<evidence type="ECO:0000256" key="2">
    <source>
        <dbReference type="ARBA" id="ARBA00022723"/>
    </source>
</evidence>
<dbReference type="Proteomes" id="UP000035763">
    <property type="component" value="Unassembled WGS sequence"/>
</dbReference>
<dbReference type="OrthoDB" id="3482717at2"/>
<feature type="domain" description="Peptidase M10 metallopeptidase" evidence="5">
    <location>
        <begin position="81"/>
        <end position="110"/>
    </location>
</feature>
<organism evidence="6 7">
    <name type="scientific">Nostocoides australiense Ben110</name>
    <dbReference type="NCBI Taxonomy" id="1193182"/>
    <lineage>
        <taxon>Bacteria</taxon>
        <taxon>Bacillati</taxon>
        <taxon>Actinomycetota</taxon>
        <taxon>Actinomycetes</taxon>
        <taxon>Micrococcales</taxon>
        <taxon>Intrasporangiaceae</taxon>
        <taxon>Nostocoides</taxon>
    </lineage>
</organism>
<evidence type="ECO:0000256" key="3">
    <source>
        <dbReference type="ARBA" id="ARBA00022801"/>
    </source>
</evidence>
<dbReference type="GO" id="GO:0004222">
    <property type="term" value="F:metalloendopeptidase activity"/>
    <property type="evidence" value="ECO:0007669"/>
    <property type="project" value="InterPro"/>
</dbReference>
<dbReference type="Pfam" id="PF00413">
    <property type="entry name" value="Peptidase_M10"/>
    <property type="match status" value="1"/>
</dbReference>
<dbReference type="GO" id="GO:0006508">
    <property type="term" value="P:proteolysis"/>
    <property type="evidence" value="ECO:0007669"/>
    <property type="project" value="UniProtKB-KW"/>
</dbReference>
<reference evidence="6 7" key="1">
    <citation type="journal article" date="2013" name="ISME J.">
        <title>A metabolic model for members of the genus Tetrasphaera involved in enhanced biological phosphorus removal.</title>
        <authorList>
            <person name="Kristiansen R."/>
            <person name="Nguyen H.T.T."/>
            <person name="Saunders A.M."/>
            <person name="Nielsen J.L."/>
            <person name="Wimmer R."/>
            <person name="Le V.Q."/>
            <person name="McIlroy S.J."/>
            <person name="Petrovski S."/>
            <person name="Seviour R.J."/>
            <person name="Calteau A."/>
            <person name="Nielsen K.L."/>
            <person name="Nielsen P.H."/>
        </authorList>
    </citation>
    <scope>NUCLEOTIDE SEQUENCE [LARGE SCALE GENOMIC DNA]</scope>
    <source>
        <strain evidence="6 7">Ben110</strain>
    </source>
</reference>
<keyword evidence="7" id="KW-1185">Reference proteome</keyword>